<dbReference type="PANTHER" id="PTHR15606:SF4">
    <property type="entry name" value="DNAJ HOMOLOG SUBFAMILY C MEMBER 8"/>
    <property type="match status" value="1"/>
</dbReference>
<gene>
    <name evidence="14" type="primary">Aste57867_16511</name>
    <name evidence="13" type="ORF">As57867_016454</name>
    <name evidence="14" type="ORF">ASTE57867_16511</name>
</gene>
<dbReference type="FunFam" id="1.25.40.10:FF:000020">
    <property type="entry name" value="Stress-induced phosphoprotein 1"/>
    <property type="match status" value="1"/>
</dbReference>
<evidence type="ECO:0000256" key="9">
    <source>
        <dbReference type="PROSITE-ProRule" id="PRU00339"/>
    </source>
</evidence>
<keyword evidence="2" id="KW-0963">Cytoplasm</keyword>
<dbReference type="PROSITE" id="PS50005">
    <property type="entry name" value="TPR"/>
    <property type="match status" value="1"/>
</dbReference>
<keyword evidence="3" id="KW-0677">Repeat</keyword>
<dbReference type="InterPro" id="IPR036869">
    <property type="entry name" value="J_dom_sf"/>
</dbReference>
<evidence type="ECO:0000256" key="3">
    <source>
        <dbReference type="ARBA" id="ARBA00022737"/>
    </source>
</evidence>
<evidence type="ECO:0000313" key="15">
    <source>
        <dbReference type="Proteomes" id="UP000332933"/>
    </source>
</evidence>
<dbReference type="AlphaFoldDB" id="A0A485L6L8"/>
<evidence type="ECO:0000256" key="2">
    <source>
        <dbReference type="ARBA" id="ARBA00022490"/>
    </source>
</evidence>
<dbReference type="InterPro" id="IPR042858">
    <property type="entry name" value="DNAJC8"/>
</dbReference>
<dbReference type="InterPro" id="IPR019734">
    <property type="entry name" value="TPR_rpt"/>
</dbReference>
<proteinExistence type="predicted"/>
<evidence type="ECO:0000256" key="4">
    <source>
        <dbReference type="ARBA" id="ARBA00022803"/>
    </source>
</evidence>
<organism evidence="14 15">
    <name type="scientific">Aphanomyces stellatus</name>
    <dbReference type="NCBI Taxonomy" id="120398"/>
    <lineage>
        <taxon>Eukaryota</taxon>
        <taxon>Sar</taxon>
        <taxon>Stramenopiles</taxon>
        <taxon>Oomycota</taxon>
        <taxon>Saprolegniomycetes</taxon>
        <taxon>Saprolegniales</taxon>
        <taxon>Verrucalvaceae</taxon>
        <taxon>Aphanomyces</taxon>
    </lineage>
</organism>
<sequence length="418" mass="48473">MDGEDDALKMALAQAEQFKNEGNAALKEKNYVEAIRLYTCALDLDPTNAIYLSNRSAAHLSNDSKSKALRDAEACIEHKPNWWKGYMRKGAAEHALNRFDQARQTYFRGLEKDPGNKSLQEAIEDARVAHEAYSAQLKKENAEKEAQRAKEEAVAKAKADEEALLASFMNEVEELEDMANTVKKPDPPERVRAPVDFGTPEGQIVRLLQPHFEWINLNPFRVLMLETDATEEEIKQHYRKLSAMVHPDKNPDIRAREAFEEIKKAYEQMTNDDRRKNCVRMIDNAIESVETERRKQLKKFKADDLPDLDGLKEKAVLKAFAESENRRRNVEQRELKQRRREAEQEDELKEKERAVYQHDKDWSQAERRDKRMGNWLGFQTDGKKAKTIPKGAGWHREEKKDGPKFGVIDNDSYKKSWK</sequence>
<evidence type="ECO:0000256" key="10">
    <source>
        <dbReference type="SAM" id="Coils"/>
    </source>
</evidence>
<dbReference type="Pfam" id="PF00226">
    <property type="entry name" value="DnaJ"/>
    <property type="match status" value="1"/>
</dbReference>
<reference evidence="13" key="2">
    <citation type="submission" date="2019-06" db="EMBL/GenBank/DDBJ databases">
        <title>Genomics analysis of Aphanomyces spp. identifies a new class of oomycete effector associated with host adaptation.</title>
        <authorList>
            <person name="Gaulin E."/>
        </authorList>
    </citation>
    <scope>NUCLEOTIDE SEQUENCE</scope>
    <source>
        <strain evidence="13">CBS 578.67</strain>
    </source>
</reference>
<feature type="compositionally biased region" description="Basic and acidic residues" evidence="11">
    <location>
        <begin position="394"/>
        <end position="403"/>
    </location>
</feature>
<dbReference type="SUPFAM" id="SSF46565">
    <property type="entry name" value="Chaperone J-domain"/>
    <property type="match status" value="1"/>
</dbReference>
<dbReference type="SMART" id="SM00028">
    <property type="entry name" value="TPR"/>
    <property type="match status" value="3"/>
</dbReference>
<protein>
    <recommendedName>
        <fullName evidence="7">Hsp70-Hsp90 organising protein</fullName>
    </recommendedName>
    <alternativeName>
        <fullName evidence="8">Stress-inducible protein 1</fullName>
    </alternativeName>
</protein>
<evidence type="ECO:0000256" key="11">
    <source>
        <dbReference type="SAM" id="MobiDB-lite"/>
    </source>
</evidence>
<evidence type="ECO:0000256" key="6">
    <source>
        <dbReference type="ARBA" id="ARBA00066016"/>
    </source>
</evidence>
<evidence type="ECO:0000256" key="1">
    <source>
        <dbReference type="ARBA" id="ARBA00004496"/>
    </source>
</evidence>
<dbReference type="PRINTS" id="PR00625">
    <property type="entry name" value="JDOMAIN"/>
</dbReference>
<name>A0A485L6L8_9STRA</name>
<dbReference type="OrthoDB" id="2423701at2759"/>
<dbReference type="SMART" id="SM00271">
    <property type="entry name" value="DnaJ"/>
    <property type="match status" value="1"/>
</dbReference>
<dbReference type="Proteomes" id="UP000332933">
    <property type="component" value="Unassembled WGS sequence"/>
</dbReference>
<feature type="repeat" description="TPR" evidence="9">
    <location>
        <begin position="15"/>
        <end position="48"/>
    </location>
</feature>
<comment type="function">
    <text evidence="5">Acts as a co-chaperone and mediates the association of the chaperones HSP70 and HSP90 probably facilitating substrate transfer from HSP70 to HSP90. Stimulates HSP70 ATPase activity and, in contrast, inhibits HSP90 ATPase activity.</text>
</comment>
<feature type="region of interest" description="Disordered" evidence="11">
    <location>
        <begin position="323"/>
        <end position="418"/>
    </location>
</feature>
<dbReference type="InterPro" id="IPR011990">
    <property type="entry name" value="TPR-like_helical_dom_sf"/>
</dbReference>
<feature type="coiled-coil region" evidence="10">
    <location>
        <begin position="116"/>
        <end position="178"/>
    </location>
</feature>
<keyword evidence="4 9" id="KW-0802">TPR repeat</keyword>
<comment type="subcellular location">
    <subcellularLocation>
        <location evidence="1">Cytoplasm</location>
    </subcellularLocation>
</comment>
<feature type="compositionally biased region" description="Basic and acidic residues" evidence="11">
    <location>
        <begin position="348"/>
        <end position="372"/>
    </location>
</feature>
<accession>A0A485L6L8</accession>
<dbReference type="PANTHER" id="PTHR15606">
    <property type="entry name" value="DNAJ HOMOLOG SUBFAMILY C MEMBER 8/LIPOPOLYSACCHARIDE SPECIFIC RESPONSE-7-RELATED"/>
    <property type="match status" value="1"/>
</dbReference>
<keyword evidence="10" id="KW-0175">Coiled coil</keyword>
<evidence type="ECO:0000259" key="12">
    <source>
        <dbReference type="PROSITE" id="PS50076"/>
    </source>
</evidence>
<feature type="compositionally biased region" description="Basic and acidic residues" evidence="11">
    <location>
        <begin position="323"/>
        <end position="335"/>
    </location>
</feature>
<evidence type="ECO:0000256" key="7">
    <source>
        <dbReference type="ARBA" id="ARBA00074766"/>
    </source>
</evidence>
<evidence type="ECO:0000313" key="13">
    <source>
        <dbReference type="EMBL" id="KAF0692417.1"/>
    </source>
</evidence>
<comment type="subunit">
    <text evidence="6">Monomer. Homodimer. Forms a complex composed of HOP and chaperones HSP70 and HSP90; the interaction is stronger in the absence of ATP. Interacts (via TPR 1, 2, 3, 7, 8 and 9 repeats) with HSP70 (via C-terminus); the interaction is direct and is stronger in the absence of ATP. Interacts (via TPR 4, 5 and 6 repeats) with HSP90 (via C-terminus); the interaction is direct.</text>
</comment>
<keyword evidence="15" id="KW-1185">Reference proteome</keyword>
<dbReference type="PROSITE" id="PS50076">
    <property type="entry name" value="DNAJ_2"/>
    <property type="match status" value="1"/>
</dbReference>
<dbReference type="Gene3D" id="1.25.40.10">
    <property type="entry name" value="Tetratricopeptide repeat domain"/>
    <property type="match status" value="1"/>
</dbReference>
<reference evidence="14 15" key="1">
    <citation type="submission" date="2019-03" db="EMBL/GenBank/DDBJ databases">
        <authorList>
            <person name="Gaulin E."/>
            <person name="Dumas B."/>
        </authorList>
    </citation>
    <scope>NUCLEOTIDE SEQUENCE [LARGE SCALE GENOMIC DNA]</scope>
    <source>
        <strain evidence="14">CBS 568.67</strain>
    </source>
</reference>
<dbReference type="Gene3D" id="1.10.287.110">
    <property type="entry name" value="DnaJ domain"/>
    <property type="match status" value="1"/>
</dbReference>
<evidence type="ECO:0000256" key="5">
    <source>
        <dbReference type="ARBA" id="ARBA00056105"/>
    </source>
</evidence>
<dbReference type="EMBL" id="CAADRA010005908">
    <property type="protein sequence ID" value="VFT93285.1"/>
    <property type="molecule type" value="Genomic_DNA"/>
</dbReference>
<dbReference type="SUPFAM" id="SSF48452">
    <property type="entry name" value="TPR-like"/>
    <property type="match status" value="1"/>
</dbReference>
<feature type="domain" description="J" evidence="12">
    <location>
        <begin position="218"/>
        <end position="301"/>
    </location>
</feature>
<evidence type="ECO:0000313" key="14">
    <source>
        <dbReference type="EMBL" id="VFT93285.1"/>
    </source>
</evidence>
<dbReference type="GO" id="GO:0005737">
    <property type="term" value="C:cytoplasm"/>
    <property type="evidence" value="ECO:0007669"/>
    <property type="project" value="UniProtKB-SubCell"/>
</dbReference>
<dbReference type="GO" id="GO:0005634">
    <property type="term" value="C:nucleus"/>
    <property type="evidence" value="ECO:0007669"/>
    <property type="project" value="TreeGrafter"/>
</dbReference>
<dbReference type="InterPro" id="IPR001623">
    <property type="entry name" value="DnaJ_domain"/>
</dbReference>
<dbReference type="CDD" id="cd06257">
    <property type="entry name" value="DnaJ"/>
    <property type="match status" value="1"/>
</dbReference>
<evidence type="ECO:0000256" key="8">
    <source>
        <dbReference type="ARBA" id="ARBA00076447"/>
    </source>
</evidence>
<dbReference type="EMBL" id="VJMH01005887">
    <property type="protein sequence ID" value="KAF0692417.1"/>
    <property type="molecule type" value="Genomic_DNA"/>
</dbReference>